<evidence type="ECO:0000256" key="1">
    <source>
        <dbReference type="ARBA" id="ARBA00004429"/>
    </source>
</evidence>
<dbReference type="Proteomes" id="UP000542125">
    <property type="component" value="Unassembled WGS sequence"/>
</dbReference>
<dbReference type="PROSITE" id="PS50928">
    <property type="entry name" value="ABC_TM1"/>
    <property type="match status" value="1"/>
</dbReference>
<protein>
    <submittedName>
        <fullName evidence="10">Polar amino acid transport system permease protein</fullName>
    </submittedName>
</protein>
<dbReference type="CDD" id="cd06261">
    <property type="entry name" value="TM_PBP2"/>
    <property type="match status" value="1"/>
</dbReference>
<evidence type="ECO:0000313" key="11">
    <source>
        <dbReference type="Proteomes" id="UP000542125"/>
    </source>
</evidence>
<evidence type="ECO:0000256" key="7">
    <source>
        <dbReference type="ARBA" id="ARBA00023136"/>
    </source>
</evidence>
<feature type="transmembrane region" description="Helical" evidence="8">
    <location>
        <begin position="69"/>
        <end position="89"/>
    </location>
</feature>
<dbReference type="RefSeq" id="WP_179587580.1">
    <property type="nucleotide sequence ID" value="NZ_JACBYR010000001.1"/>
</dbReference>
<evidence type="ECO:0000256" key="4">
    <source>
        <dbReference type="ARBA" id="ARBA00022475"/>
    </source>
</evidence>
<feature type="transmembrane region" description="Helical" evidence="8">
    <location>
        <begin position="147"/>
        <end position="170"/>
    </location>
</feature>
<keyword evidence="11" id="KW-1185">Reference proteome</keyword>
<feature type="transmembrane region" description="Helical" evidence="8">
    <location>
        <begin position="16"/>
        <end position="45"/>
    </location>
</feature>
<gene>
    <name evidence="10" type="ORF">FHW18_003081</name>
</gene>
<accession>A0A7Y9IVF4</accession>
<sequence>MNITFDFAAVLVDWRLLLFGTLMTIKLTAIAMVLGGLVGVSAAWARSQGPVWLRPLVGAYVELIRNTPFIVQLFFIFFGLPALGLKLSAEMASIIAMTLNLGAYSTEIVRAGIESTPRGQIEAAQSLAMNRWQIFTRVVMPPALSRVWPALVSQIIIVMLGSAVCGQISTEELSLVANLIQSRNFRAFEAFIIATAIYLVLSIVLRRLLNWFGPRFLFNR</sequence>
<dbReference type="InterPro" id="IPR043429">
    <property type="entry name" value="ArtM/GltK/GlnP/TcyL/YhdX-like"/>
</dbReference>
<dbReference type="Gene3D" id="1.10.3720.10">
    <property type="entry name" value="MetI-like"/>
    <property type="match status" value="1"/>
</dbReference>
<keyword evidence="6 8" id="KW-1133">Transmembrane helix</keyword>
<keyword evidence="3 8" id="KW-0813">Transport</keyword>
<dbReference type="SUPFAM" id="SSF161098">
    <property type="entry name" value="MetI-like"/>
    <property type="match status" value="1"/>
</dbReference>
<dbReference type="InterPro" id="IPR035906">
    <property type="entry name" value="MetI-like_sf"/>
</dbReference>
<keyword evidence="7 8" id="KW-0472">Membrane</keyword>
<evidence type="ECO:0000256" key="6">
    <source>
        <dbReference type="ARBA" id="ARBA00022989"/>
    </source>
</evidence>
<keyword evidence="5 8" id="KW-0812">Transmembrane</keyword>
<evidence type="ECO:0000256" key="8">
    <source>
        <dbReference type="RuleBase" id="RU363032"/>
    </source>
</evidence>
<dbReference type="InterPro" id="IPR000515">
    <property type="entry name" value="MetI-like"/>
</dbReference>
<organism evidence="10 11">
    <name type="scientific">Pigmentiphaga litoralis</name>
    <dbReference type="NCBI Taxonomy" id="516702"/>
    <lineage>
        <taxon>Bacteria</taxon>
        <taxon>Pseudomonadati</taxon>
        <taxon>Pseudomonadota</taxon>
        <taxon>Betaproteobacteria</taxon>
        <taxon>Burkholderiales</taxon>
        <taxon>Alcaligenaceae</taxon>
        <taxon>Pigmentiphaga</taxon>
    </lineage>
</organism>
<proteinExistence type="inferred from homology"/>
<evidence type="ECO:0000313" key="10">
    <source>
        <dbReference type="EMBL" id="NYE83810.1"/>
    </source>
</evidence>
<dbReference type="EMBL" id="JACBYR010000001">
    <property type="protein sequence ID" value="NYE83810.1"/>
    <property type="molecule type" value="Genomic_DNA"/>
</dbReference>
<dbReference type="Pfam" id="PF00528">
    <property type="entry name" value="BPD_transp_1"/>
    <property type="match status" value="1"/>
</dbReference>
<dbReference type="PANTHER" id="PTHR30614">
    <property type="entry name" value="MEMBRANE COMPONENT OF AMINO ACID ABC TRANSPORTER"/>
    <property type="match status" value="1"/>
</dbReference>
<comment type="subcellular location">
    <subcellularLocation>
        <location evidence="1">Cell inner membrane</location>
        <topology evidence="1">Multi-pass membrane protein</topology>
    </subcellularLocation>
    <subcellularLocation>
        <location evidence="8">Cell membrane</location>
        <topology evidence="8">Multi-pass membrane protein</topology>
    </subcellularLocation>
</comment>
<evidence type="ECO:0000256" key="2">
    <source>
        <dbReference type="ARBA" id="ARBA00010072"/>
    </source>
</evidence>
<dbReference type="InterPro" id="IPR010065">
    <property type="entry name" value="AA_ABC_transptr_permease_3TM"/>
</dbReference>
<feature type="domain" description="ABC transmembrane type-1" evidence="9">
    <location>
        <begin position="21"/>
        <end position="209"/>
    </location>
</feature>
<dbReference type="AlphaFoldDB" id="A0A7Y9IVF4"/>
<dbReference type="GO" id="GO:0043190">
    <property type="term" value="C:ATP-binding cassette (ABC) transporter complex"/>
    <property type="evidence" value="ECO:0007669"/>
    <property type="project" value="InterPro"/>
</dbReference>
<dbReference type="NCBIfam" id="TIGR01726">
    <property type="entry name" value="HEQRo_perm_3TM"/>
    <property type="match status" value="1"/>
</dbReference>
<dbReference type="PANTHER" id="PTHR30614:SF35">
    <property type="entry name" value="ABC TRANSPORTER PERMEASE PROTEIN"/>
    <property type="match status" value="1"/>
</dbReference>
<keyword evidence="4" id="KW-1003">Cell membrane</keyword>
<dbReference type="GO" id="GO:0006865">
    <property type="term" value="P:amino acid transport"/>
    <property type="evidence" value="ECO:0007669"/>
    <property type="project" value="TreeGrafter"/>
</dbReference>
<feature type="transmembrane region" description="Helical" evidence="8">
    <location>
        <begin position="190"/>
        <end position="209"/>
    </location>
</feature>
<comment type="caution">
    <text evidence="10">The sequence shown here is derived from an EMBL/GenBank/DDBJ whole genome shotgun (WGS) entry which is preliminary data.</text>
</comment>
<dbReference type="GO" id="GO:0022857">
    <property type="term" value="F:transmembrane transporter activity"/>
    <property type="evidence" value="ECO:0007669"/>
    <property type="project" value="InterPro"/>
</dbReference>
<evidence type="ECO:0000259" key="9">
    <source>
        <dbReference type="PROSITE" id="PS50928"/>
    </source>
</evidence>
<name>A0A7Y9IVF4_9BURK</name>
<comment type="similarity">
    <text evidence="2">Belongs to the binding-protein-dependent transport system permease family. HisMQ subfamily.</text>
</comment>
<evidence type="ECO:0000256" key="5">
    <source>
        <dbReference type="ARBA" id="ARBA00022692"/>
    </source>
</evidence>
<reference evidence="10 11" key="1">
    <citation type="submission" date="2020-07" db="EMBL/GenBank/DDBJ databases">
        <title>Genomic Encyclopedia of Type Strains, Phase IV (KMG-V): Genome sequencing to study the core and pangenomes of soil and plant-associated prokaryotes.</title>
        <authorList>
            <person name="Whitman W."/>
        </authorList>
    </citation>
    <scope>NUCLEOTIDE SEQUENCE [LARGE SCALE GENOMIC DNA]</scope>
    <source>
        <strain evidence="10 11">SAS40</strain>
    </source>
</reference>
<evidence type="ECO:0000256" key="3">
    <source>
        <dbReference type="ARBA" id="ARBA00022448"/>
    </source>
</evidence>